<dbReference type="STRING" id="134605.HMPREF3206_00550"/>
<keyword evidence="1" id="KW-0472">Membrane</keyword>
<evidence type="ECO:0000313" key="2">
    <source>
        <dbReference type="EMBL" id="KXA15744.1"/>
    </source>
</evidence>
<comment type="caution">
    <text evidence="2">The sequence shown here is derived from an EMBL/GenBank/DDBJ whole genome shotgun (WGS) entry which is preliminary data.</text>
</comment>
<dbReference type="Proteomes" id="UP000070617">
    <property type="component" value="Unassembled WGS sequence"/>
</dbReference>
<dbReference type="AlphaFoldDB" id="A0A133NHH7"/>
<gene>
    <name evidence="2" type="ORF">HMPREF3206_00550</name>
</gene>
<organism evidence="2 3">
    <name type="scientific">Fusobacterium equinum</name>
    <dbReference type="NCBI Taxonomy" id="134605"/>
    <lineage>
        <taxon>Bacteria</taxon>
        <taxon>Fusobacteriati</taxon>
        <taxon>Fusobacteriota</taxon>
        <taxon>Fusobacteriia</taxon>
        <taxon>Fusobacteriales</taxon>
        <taxon>Fusobacteriaceae</taxon>
        <taxon>Fusobacterium</taxon>
    </lineage>
</organism>
<proteinExistence type="predicted"/>
<protein>
    <submittedName>
        <fullName evidence="2">Uncharacterized protein</fullName>
    </submittedName>
</protein>
<accession>A0A133NHH7</accession>
<name>A0A133NHH7_9FUSO</name>
<keyword evidence="1" id="KW-1133">Transmembrane helix</keyword>
<feature type="transmembrane region" description="Helical" evidence="1">
    <location>
        <begin position="12"/>
        <end position="39"/>
    </location>
</feature>
<reference evidence="3" key="1">
    <citation type="submission" date="2016-01" db="EMBL/GenBank/DDBJ databases">
        <authorList>
            <person name="Mitreva M."/>
            <person name="Pepin K.H."/>
            <person name="Mihindukulasuriya K.A."/>
            <person name="Fulton R."/>
            <person name="Fronick C."/>
            <person name="O'Laughlin M."/>
            <person name="Miner T."/>
            <person name="Herter B."/>
            <person name="Rosa B.A."/>
            <person name="Cordes M."/>
            <person name="Tomlinson C."/>
            <person name="Wollam A."/>
            <person name="Palsikar V.B."/>
            <person name="Mardis E.R."/>
            <person name="Wilson R.K."/>
        </authorList>
    </citation>
    <scope>NUCLEOTIDE SEQUENCE [LARGE SCALE GENOMIC DNA]</scope>
    <source>
        <strain evidence="3">CMW8396</strain>
    </source>
</reference>
<dbReference type="PATRIC" id="fig|134605.3.peg.552"/>
<dbReference type="EMBL" id="LRPX01000023">
    <property type="protein sequence ID" value="KXA15744.1"/>
    <property type="molecule type" value="Genomic_DNA"/>
</dbReference>
<evidence type="ECO:0000313" key="3">
    <source>
        <dbReference type="Proteomes" id="UP000070617"/>
    </source>
</evidence>
<sequence length="47" mass="5729">MKKQEKSFLEMLLILLFILVFLLFNPWTYITLLLFFIIWNTFGMIGK</sequence>
<keyword evidence="1" id="KW-0812">Transmembrane</keyword>
<evidence type="ECO:0000256" key="1">
    <source>
        <dbReference type="SAM" id="Phobius"/>
    </source>
</evidence>
<keyword evidence="3" id="KW-1185">Reference proteome</keyword>